<evidence type="ECO:0000313" key="2">
    <source>
        <dbReference type="EMBL" id="KAJ8715761.1"/>
    </source>
</evidence>
<evidence type="ECO:0000313" key="3">
    <source>
        <dbReference type="Proteomes" id="UP001231518"/>
    </source>
</evidence>
<feature type="compositionally biased region" description="Acidic residues" evidence="1">
    <location>
        <begin position="584"/>
        <end position="594"/>
    </location>
</feature>
<sequence length="714" mass="82561">MSPLTSLLENIKTSQSSQADSFDAAEALPSSTETHGSSSKKTGVHATKSEGEQLQKICVCKPNDEKEVRIAPSHVEEILKEKETELRDEYEKILQREKAVIKDRFDFILLNEQIRASYMLREAHRERQEKIHALQTQLQCKNLAALMYVMCTERRRSRMEKLKIIEEYTKYINELHGILKRGQELILYLSRGYKTAARVDHEWRGKMKKIICEFMAFIYHYAGGDPETNQYLLDLPKLMKTETTTEIDPEEDPCDCSDDDEVIYYEPPPDPREEKPWWDDLDSDDHPFVMYGDMADFKPDQRREVLKQVKEQRIRAEKTAPKEWKELAFDEMFTKSNCPRLDQIKNIYSDKMPVPIKWECIHSPYNGEKVNSKMSIHTTARNASIDIRGTMGSILKIIAAPSTAPVAAKTELLGARDSMEIHSTTRLKNSAKPEKGGHYEEPIRHEPAVVLNIGKKRGSVFAGKGSESDSVEHKRESTPPPVHHADHDTKDETQSLLGSLHQDSLTITQPHHQEQDHSINYERVCPMEKCQRMQVDSFMRTLPPYMRANPFTHFEQTFDEYQTCTPEQLEMIKQRIENKKKKEEEEEEKEDDSLESSLSEWASAGVGVQTSATDMLPPCTCIEDSLTSYSDNHFVFDLADLEPVKVAMDAIHRECLFSDKIEFNRFKVIGQDLENRKRQRHEQDNEFKETRYQEIAEILNKHPSLLDIFQANAQ</sequence>
<protein>
    <submittedName>
        <fullName evidence="2">Uncharacterized protein</fullName>
    </submittedName>
</protein>
<gene>
    <name evidence="2" type="ORF">PYW07_010243</name>
</gene>
<dbReference type="AlphaFoldDB" id="A0AAD7YIN9"/>
<accession>A0AAD7YIN9</accession>
<feature type="compositionally biased region" description="Polar residues" evidence="1">
    <location>
        <begin position="29"/>
        <end position="41"/>
    </location>
</feature>
<evidence type="ECO:0000256" key="1">
    <source>
        <dbReference type="SAM" id="MobiDB-lite"/>
    </source>
</evidence>
<feature type="region of interest" description="Disordered" evidence="1">
    <location>
        <begin position="1"/>
        <end position="50"/>
    </location>
</feature>
<feature type="compositionally biased region" description="Low complexity" evidence="1">
    <location>
        <begin position="14"/>
        <end position="27"/>
    </location>
</feature>
<feature type="region of interest" description="Disordered" evidence="1">
    <location>
        <begin position="577"/>
        <end position="600"/>
    </location>
</feature>
<organism evidence="2 3">
    <name type="scientific">Mythimna separata</name>
    <name type="common">Oriental armyworm</name>
    <name type="synonym">Pseudaletia separata</name>
    <dbReference type="NCBI Taxonomy" id="271217"/>
    <lineage>
        <taxon>Eukaryota</taxon>
        <taxon>Metazoa</taxon>
        <taxon>Ecdysozoa</taxon>
        <taxon>Arthropoda</taxon>
        <taxon>Hexapoda</taxon>
        <taxon>Insecta</taxon>
        <taxon>Pterygota</taxon>
        <taxon>Neoptera</taxon>
        <taxon>Endopterygota</taxon>
        <taxon>Lepidoptera</taxon>
        <taxon>Glossata</taxon>
        <taxon>Ditrysia</taxon>
        <taxon>Noctuoidea</taxon>
        <taxon>Noctuidae</taxon>
        <taxon>Noctuinae</taxon>
        <taxon>Hadenini</taxon>
        <taxon>Mythimna</taxon>
    </lineage>
</organism>
<feature type="compositionally biased region" description="Basic and acidic residues" evidence="1">
    <location>
        <begin position="431"/>
        <end position="446"/>
    </location>
</feature>
<feature type="compositionally biased region" description="Polar residues" evidence="1">
    <location>
        <begin position="1"/>
        <end position="13"/>
    </location>
</feature>
<feature type="region of interest" description="Disordered" evidence="1">
    <location>
        <begin position="460"/>
        <end position="492"/>
    </location>
</feature>
<feature type="compositionally biased region" description="Basic and acidic residues" evidence="1">
    <location>
        <begin position="466"/>
        <end position="492"/>
    </location>
</feature>
<proteinExistence type="predicted"/>
<dbReference type="EMBL" id="JARGEI010000018">
    <property type="protein sequence ID" value="KAJ8715761.1"/>
    <property type="molecule type" value="Genomic_DNA"/>
</dbReference>
<keyword evidence="3" id="KW-1185">Reference proteome</keyword>
<dbReference type="Proteomes" id="UP001231518">
    <property type="component" value="Chromosome 24"/>
</dbReference>
<feature type="region of interest" description="Disordered" evidence="1">
    <location>
        <begin position="421"/>
        <end position="446"/>
    </location>
</feature>
<reference evidence="2" key="1">
    <citation type="submission" date="2023-03" db="EMBL/GenBank/DDBJ databases">
        <title>Chromosome-level genomes of two armyworms, Mythimna separata and Mythimna loreyi, provide insights into the biosynthesis and reception of sex pheromones.</title>
        <authorList>
            <person name="Zhao H."/>
        </authorList>
    </citation>
    <scope>NUCLEOTIDE SEQUENCE</scope>
    <source>
        <strain evidence="2">BeijingLab</strain>
        <tissue evidence="2">Pupa</tissue>
    </source>
</reference>
<name>A0AAD7YIN9_MYTSE</name>
<comment type="caution">
    <text evidence="2">The sequence shown here is derived from an EMBL/GenBank/DDBJ whole genome shotgun (WGS) entry which is preliminary data.</text>
</comment>